<dbReference type="PANTHER" id="PTHR15067:SF7">
    <property type="entry name" value="E3 UBIQUITIN-PROTEIN LIGASE DMA1-RELATED"/>
    <property type="match status" value="1"/>
</dbReference>
<dbReference type="SUPFAM" id="SSF57850">
    <property type="entry name" value="RING/U-box"/>
    <property type="match status" value="1"/>
</dbReference>
<feature type="compositionally biased region" description="Low complexity" evidence="7">
    <location>
        <begin position="323"/>
        <end position="381"/>
    </location>
</feature>
<feature type="compositionally biased region" description="Low complexity" evidence="7">
    <location>
        <begin position="16"/>
        <end position="25"/>
    </location>
</feature>
<proteinExistence type="predicted"/>
<feature type="compositionally biased region" description="Basic and acidic residues" evidence="7">
    <location>
        <begin position="559"/>
        <end position="570"/>
    </location>
</feature>
<dbReference type="InterPro" id="IPR000253">
    <property type="entry name" value="FHA_dom"/>
</dbReference>
<protein>
    <recommendedName>
        <fullName evidence="12">SMAD/FHA domain-containing protein</fullName>
    </recommendedName>
</protein>
<dbReference type="GO" id="GO:0061630">
    <property type="term" value="F:ubiquitin protein ligase activity"/>
    <property type="evidence" value="ECO:0007669"/>
    <property type="project" value="TreeGrafter"/>
</dbReference>
<dbReference type="GO" id="GO:0000151">
    <property type="term" value="C:ubiquitin ligase complex"/>
    <property type="evidence" value="ECO:0007669"/>
    <property type="project" value="TreeGrafter"/>
</dbReference>
<evidence type="ECO:0000256" key="3">
    <source>
        <dbReference type="ARBA" id="ARBA00022771"/>
    </source>
</evidence>
<dbReference type="GO" id="GO:0006511">
    <property type="term" value="P:ubiquitin-dependent protein catabolic process"/>
    <property type="evidence" value="ECO:0007669"/>
    <property type="project" value="TreeGrafter"/>
</dbReference>
<evidence type="ECO:0000256" key="6">
    <source>
        <dbReference type="PROSITE-ProRule" id="PRU00175"/>
    </source>
</evidence>
<feature type="region of interest" description="Disordered" evidence="7">
    <location>
        <begin position="1"/>
        <end position="27"/>
    </location>
</feature>
<evidence type="ECO:0000256" key="4">
    <source>
        <dbReference type="ARBA" id="ARBA00022786"/>
    </source>
</evidence>
<organism evidence="10 11">
    <name type="scientific">Linnemannia gamsii</name>
    <dbReference type="NCBI Taxonomy" id="64522"/>
    <lineage>
        <taxon>Eukaryota</taxon>
        <taxon>Fungi</taxon>
        <taxon>Fungi incertae sedis</taxon>
        <taxon>Mucoromycota</taxon>
        <taxon>Mortierellomycotina</taxon>
        <taxon>Mortierellomycetes</taxon>
        <taxon>Mortierellales</taxon>
        <taxon>Mortierellaceae</taxon>
        <taxon>Linnemannia</taxon>
    </lineage>
</organism>
<dbReference type="PANTHER" id="PTHR15067">
    <property type="entry name" value="E3 UBIQUITIN-PROTEIN LIGASE RNF8"/>
    <property type="match status" value="1"/>
</dbReference>
<dbReference type="Gene3D" id="2.60.200.20">
    <property type="match status" value="1"/>
</dbReference>
<feature type="region of interest" description="Disordered" evidence="7">
    <location>
        <begin position="401"/>
        <end position="441"/>
    </location>
</feature>
<dbReference type="Gene3D" id="3.30.40.10">
    <property type="entry name" value="Zinc/RING finger domain, C3HC4 (zinc finger)"/>
    <property type="match status" value="1"/>
</dbReference>
<sequence length="581" mass="60966">MSSHNNSSAATHQHQPSSPTSPSPTFDVVDKDIPEGFVLKIGRFTDKQALPNRVTFKSKVVSRGHAEIFTEHGKFFIRDTKSSSGTFLNHARLSPPGVESKPTLLKDGDVIQLGVDYQGGTQEIYRCVKMRLELNRSWQQQANAFSTNTLKTIRSLTTADAASCTDCCICLFRIASFQSLFVAPCSHVYHYKCIRPMLMAHHPGFLCPLCRTFADLEATVEIDDPVEEQAAVQSTVQVESPADAQRPIEQICDAESTVPPPTSSTSAMEIDSAARPAAAAVAEEASLSTPTSAQAHTFLPQEETSGPIDLDLPVPPTDDDMTSSRPSGGPTPSSSTSSLSAQQSVQASASATVSPMDISTPSAAPSSPSNDSLSQQSPSSAFLMAPSPPMFLTSFSTTPIPFAAAPSSQPPSPPHTQPSNGHSSSGPRHSSSPSSPSSHMGHMIQNFVRNIGIPHRNRSRTNSNSAVSPPTSTSGNHHHGHHHGPASQASSAEVLSKTLVMSSPPPLMLVNNRTGTGHSGFSDLGAVSEQDGEGAGSSAAVGGTNSGSPGSSSSSSRSSSHDRGEAERSRPMQKVAAEATA</sequence>
<keyword evidence="11" id="KW-1185">Reference proteome</keyword>
<dbReference type="SUPFAM" id="SSF49879">
    <property type="entry name" value="SMAD/FHA domain"/>
    <property type="match status" value="1"/>
</dbReference>
<evidence type="ECO:0000259" key="8">
    <source>
        <dbReference type="PROSITE" id="PS50006"/>
    </source>
</evidence>
<evidence type="ECO:0000256" key="7">
    <source>
        <dbReference type="SAM" id="MobiDB-lite"/>
    </source>
</evidence>
<keyword evidence="4" id="KW-0833">Ubl conjugation pathway</keyword>
<evidence type="ECO:0000256" key="1">
    <source>
        <dbReference type="ARBA" id="ARBA00022679"/>
    </source>
</evidence>
<feature type="compositionally biased region" description="Polar residues" evidence="7">
    <location>
        <begin position="1"/>
        <end position="15"/>
    </location>
</feature>
<dbReference type="Pfam" id="PF00498">
    <property type="entry name" value="FHA"/>
    <property type="match status" value="1"/>
</dbReference>
<feature type="region of interest" description="Disordered" evidence="7">
    <location>
        <begin position="520"/>
        <end position="581"/>
    </location>
</feature>
<dbReference type="InterPro" id="IPR001841">
    <property type="entry name" value="Znf_RING"/>
</dbReference>
<feature type="compositionally biased region" description="Low complexity" evidence="7">
    <location>
        <begin position="536"/>
        <end position="558"/>
    </location>
</feature>
<feature type="region of interest" description="Disordered" evidence="7">
    <location>
        <begin position="252"/>
        <end position="385"/>
    </location>
</feature>
<feature type="compositionally biased region" description="Polar residues" evidence="7">
    <location>
        <begin position="460"/>
        <end position="475"/>
    </location>
</feature>
<dbReference type="GO" id="GO:0005829">
    <property type="term" value="C:cytosol"/>
    <property type="evidence" value="ECO:0007669"/>
    <property type="project" value="TreeGrafter"/>
</dbReference>
<gene>
    <name evidence="10" type="ORF">BGZ97_010988</name>
</gene>
<feature type="region of interest" description="Disordered" evidence="7">
    <location>
        <begin position="454"/>
        <end position="493"/>
    </location>
</feature>
<reference evidence="10" key="1">
    <citation type="journal article" date="2020" name="Fungal Divers.">
        <title>Resolving the Mortierellaceae phylogeny through synthesis of multi-gene phylogenetics and phylogenomics.</title>
        <authorList>
            <person name="Vandepol N."/>
            <person name="Liber J."/>
            <person name="Desiro A."/>
            <person name="Na H."/>
            <person name="Kennedy M."/>
            <person name="Barry K."/>
            <person name="Grigoriev I.V."/>
            <person name="Miller A.N."/>
            <person name="O'Donnell K."/>
            <person name="Stajich J.E."/>
            <person name="Bonito G."/>
        </authorList>
    </citation>
    <scope>NUCLEOTIDE SEQUENCE</scope>
    <source>
        <strain evidence="10">NVP60</strain>
    </source>
</reference>
<feature type="domain" description="FHA" evidence="8">
    <location>
        <begin position="39"/>
        <end position="93"/>
    </location>
</feature>
<dbReference type="GO" id="GO:0008270">
    <property type="term" value="F:zinc ion binding"/>
    <property type="evidence" value="ECO:0007669"/>
    <property type="project" value="UniProtKB-KW"/>
</dbReference>
<evidence type="ECO:0000313" key="10">
    <source>
        <dbReference type="EMBL" id="KAG0312645.1"/>
    </source>
</evidence>
<dbReference type="GO" id="GO:0016567">
    <property type="term" value="P:protein ubiquitination"/>
    <property type="evidence" value="ECO:0007669"/>
    <property type="project" value="TreeGrafter"/>
</dbReference>
<feature type="domain" description="RING-type" evidence="9">
    <location>
        <begin position="167"/>
        <end position="211"/>
    </location>
</feature>
<name>A0A9P6R724_9FUNG</name>
<dbReference type="SMART" id="SM00240">
    <property type="entry name" value="FHA"/>
    <property type="match status" value="1"/>
</dbReference>
<dbReference type="InterPro" id="IPR013083">
    <property type="entry name" value="Znf_RING/FYVE/PHD"/>
</dbReference>
<keyword evidence="1" id="KW-0808">Transferase</keyword>
<dbReference type="EMBL" id="JAAAIN010000596">
    <property type="protein sequence ID" value="KAG0312645.1"/>
    <property type="molecule type" value="Genomic_DNA"/>
</dbReference>
<keyword evidence="2" id="KW-0479">Metal-binding</keyword>
<accession>A0A9P6R724</accession>
<keyword evidence="3 6" id="KW-0863">Zinc-finger</keyword>
<dbReference type="PROSITE" id="PS50006">
    <property type="entry name" value="FHA_DOMAIN"/>
    <property type="match status" value="1"/>
</dbReference>
<evidence type="ECO:0000256" key="5">
    <source>
        <dbReference type="ARBA" id="ARBA00022833"/>
    </source>
</evidence>
<dbReference type="Pfam" id="PF17123">
    <property type="entry name" value="zf-RING_11"/>
    <property type="match status" value="1"/>
</dbReference>
<keyword evidence="5" id="KW-0862">Zinc</keyword>
<evidence type="ECO:0000313" key="11">
    <source>
        <dbReference type="Proteomes" id="UP000823405"/>
    </source>
</evidence>
<dbReference type="GO" id="GO:0032153">
    <property type="term" value="C:cell division site"/>
    <property type="evidence" value="ECO:0007669"/>
    <property type="project" value="TreeGrafter"/>
</dbReference>
<evidence type="ECO:0008006" key="12">
    <source>
        <dbReference type="Google" id="ProtNLM"/>
    </source>
</evidence>
<feature type="compositionally biased region" description="Polar residues" evidence="7">
    <location>
        <begin position="286"/>
        <end position="295"/>
    </location>
</feature>
<feature type="compositionally biased region" description="Low complexity" evidence="7">
    <location>
        <begin position="273"/>
        <end position="285"/>
    </location>
</feature>
<evidence type="ECO:0000259" key="9">
    <source>
        <dbReference type="PROSITE" id="PS50089"/>
    </source>
</evidence>
<comment type="caution">
    <text evidence="10">The sequence shown here is derived from an EMBL/GenBank/DDBJ whole genome shotgun (WGS) entry which is preliminary data.</text>
</comment>
<dbReference type="SMART" id="SM00184">
    <property type="entry name" value="RING"/>
    <property type="match status" value="1"/>
</dbReference>
<dbReference type="OrthoDB" id="687730at2759"/>
<feature type="compositionally biased region" description="Low complexity" evidence="7">
    <location>
        <begin position="418"/>
        <end position="441"/>
    </location>
</feature>
<evidence type="ECO:0000256" key="2">
    <source>
        <dbReference type="ARBA" id="ARBA00022723"/>
    </source>
</evidence>
<dbReference type="InterPro" id="IPR008984">
    <property type="entry name" value="SMAD_FHA_dom_sf"/>
</dbReference>
<dbReference type="AlphaFoldDB" id="A0A9P6R724"/>
<dbReference type="Proteomes" id="UP000823405">
    <property type="component" value="Unassembled WGS sequence"/>
</dbReference>
<dbReference type="PROSITE" id="PS50089">
    <property type="entry name" value="ZF_RING_2"/>
    <property type="match status" value="1"/>
</dbReference>